<evidence type="ECO:0000313" key="4">
    <source>
        <dbReference type="Proteomes" id="UP001595685"/>
    </source>
</evidence>
<keyword evidence="4" id="KW-1185">Reference proteome</keyword>
<protein>
    <submittedName>
        <fullName evidence="3">YceI family protein</fullName>
    </submittedName>
</protein>
<accession>A0ABV7WJ88</accession>
<dbReference type="EMBL" id="JBHRWW010000007">
    <property type="protein sequence ID" value="MFC3689022.1"/>
    <property type="molecule type" value="Genomic_DNA"/>
</dbReference>
<name>A0ABV7WJ88_9MICO</name>
<dbReference type="Pfam" id="PF04264">
    <property type="entry name" value="YceI"/>
    <property type="match status" value="1"/>
</dbReference>
<evidence type="ECO:0000259" key="2">
    <source>
        <dbReference type="SMART" id="SM00867"/>
    </source>
</evidence>
<proteinExistence type="inferred from homology"/>
<evidence type="ECO:0000313" key="3">
    <source>
        <dbReference type="EMBL" id="MFC3689022.1"/>
    </source>
</evidence>
<dbReference type="PANTHER" id="PTHR34406:SF1">
    <property type="entry name" value="PROTEIN YCEI"/>
    <property type="match status" value="1"/>
</dbReference>
<dbReference type="PANTHER" id="PTHR34406">
    <property type="entry name" value="PROTEIN YCEI"/>
    <property type="match status" value="1"/>
</dbReference>
<dbReference type="Proteomes" id="UP001595685">
    <property type="component" value="Unassembled WGS sequence"/>
</dbReference>
<dbReference type="Gene3D" id="2.40.128.110">
    <property type="entry name" value="Lipid/polyisoprenoid-binding, YceI-like"/>
    <property type="match status" value="1"/>
</dbReference>
<dbReference type="SUPFAM" id="SSF101874">
    <property type="entry name" value="YceI-like"/>
    <property type="match status" value="1"/>
</dbReference>
<feature type="domain" description="Lipid/polyisoprenoid-binding YceI-like" evidence="2">
    <location>
        <begin position="19"/>
        <end position="190"/>
    </location>
</feature>
<gene>
    <name evidence="3" type="ORF">ACFOLH_11780</name>
</gene>
<dbReference type="InterPro" id="IPR007372">
    <property type="entry name" value="Lipid/polyisoprenoid-bd_YceI"/>
</dbReference>
<reference evidence="4" key="1">
    <citation type="journal article" date="2019" name="Int. J. Syst. Evol. Microbiol.">
        <title>The Global Catalogue of Microorganisms (GCM) 10K type strain sequencing project: providing services to taxonomists for standard genome sequencing and annotation.</title>
        <authorList>
            <consortium name="The Broad Institute Genomics Platform"/>
            <consortium name="The Broad Institute Genome Sequencing Center for Infectious Disease"/>
            <person name="Wu L."/>
            <person name="Ma J."/>
        </authorList>
    </citation>
    <scope>NUCLEOTIDE SEQUENCE [LARGE SCALE GENOMIC DNA]</scope>
    <source>
        <strain evidence="4">NCAIM B.02333</strain>
    </source>
</reference>
<organism evidence="3 4">
    <name type="scientific">Aquipuribacter hungaricus</name>
    <dbReference type="NCBI Taxonomy" id="545624"/>
    <lineage>
        <taxon>Bacteria</taxon>
        <taxon>Bacillati</taxon>
        <taxon>Actinomycetota</taxon>
        <taxon>Actinomycetes</taxon>
        <taxon>Micrococcales</taxon>
        <taxon>Intrasporangiaceae</taxon>
        <taxon>Aquipuribacter</taxon>
    </lineage>
</organism>
<dbReference type="RefSeq" id="WP_340292118.1">
    <property type="nucleotide sequence ID" value="NZ_JBBEOI010000060.1"/>
</dbReference>
<evidence type="ECO:0000256" key="1">
    <source>
        <dbReference type="ARBA" id="ARBA00008812"/>
    </source>
</evidence>
<sequence length="192" mass="20468">MSTVFDKAPSEAIADLSGTYTIDASHSRLGFTTRHAMVTNVKGSFGAFEGTVVVDAADPAASRADVTIDVASVTTGSADRDGHLRSGDFFDVENYPTWTFTSTSVEDVDQAAGTFTLVGDLTIRDTTKPVRVELTFDGSAKDPFGNFRAGFEGKAVVNRKDWGLTWNAALETGGVLVSEKIKLDFDISLVKA</sequence>
<dbReference type="InterPro" id="IPR036761">
    <property type="entry name" value="TTHA0802/YceI-like_sf"/>
</dbReference>
<comment type="caution">
    <text evidence="3">The sequence shown here is derived from an EMBL/GenBank/DDBJ whole genome shotgun (WGS) entry which is preliminary data.</text>
</comment>
<dbReference type="SMART" id="SM00867">
    <property type="entry name" value="YceI"/>
    <property type="match status" value="1"/>
</dbReference>
<comment type="similarity">
    <text evidence="1">Belongs to the UPF0312 family.</text>
</comment>